<gene>
    <name evidence="2" type="ORF">UCRPA7_7245</name>
</gene>
<dbReference type="CDD" id="cd02231">
    <property type="entry name" value="cupin_BLL6423-like"/>
    <property type="match status" value="1"/>
</dbReference>
<dbReference type="InterPro" id="IPR013096">
    <property type="entry name" value="Cupin_2"/>
</dbReference>
<dbReference type="RefSeq" id="XP_007917969.1">
    <property type="nucleotide sequence ID" value="XM_007919778.1"/>
</dbReference>
<dbReference type="InterPro" id="IPR011051">
    <property type="entry name" value="RmlC_Cupin_sf"/>
</dbReference>
<feature type="domain" description="Cupin type-2" evidence="1">
    <location>
        <begin position="98"/>
        <end position="155"/>
    </location>
</feature>
<dbReference type="Proteomes" id="UP000014074">
    <property type="component" value="Unassembled WGS sequence"/>
</dbReference>
<protein>
    <submittedName>
        <fullName evidence="2">Putative cupin domain-containing protein</fullName>
    </submittedName>
</protein>
<sequence length="178" mass="19609">MADNEINLPPPKRYITTNDPKTGKAVFSKAMPVEAEGSDLLNAKLYNLYTTSTFPVELADDADIEAYKPNYPEMASFHDPNGVLLRIIDCPPNLSKFPHRTETVDFGVVIQGQIELVLDDGVSQVLNQGDVFVQRATVHEWHNPSETEPARFLAVLLPAKPPIGPDGKPIGPLFGSWE</sequence>
<dbReference type="eggNOG" id="ENOG502SUI3">
    <property type="taxonomic scope" value="Eukaryota"/>
</dbReference>
<dbReference type="HOGENOM" id="CLU_096188_0_1_1"/>
<reference evidence="3" key="1">
    <citation type="journal article" date="2013" name="Genome Announc.">
        <title>Draft genome sequence of the ascomycete Phaeoacremonium aleophilum strain UCR-PA7, a causal agent of the esca disease complex in grapevines.</title>
        <authorList>
            <person name="Blanco-Ulate B."/>
            <person name="Rolshausen P."/>
            <person name="Cantu D."/>
        </authorList>
    </citation>
    <scope>NUCLEOTIDE SEQUENCE [LARGE SCALE GENOMIC DNA]</scope>
    <source>
        <strain evidence="3">UCR-PA7</strain>
    </source>
</reference>
<dbReference type="Pfam" id="PF07883">
    <property type="entry name" value="Cupin_2"/>
    <property type="match status" value="1"/>
</dbReference>
<evidence type="ECO:0000313" key="3">
    <source>
        <dbReference type="Proteomes" id="UP000014074"/>
    </source>
</evidence>
<organism evidence="2 3">
    <name type="scientific">Phaeoacremonium minimum (strain UCR-PA7)</name>
    <name type="common">Esca disease fungus</name>
    <name type="synonym">Togninia minima</name>
    <dbReference type="NCBI Taxonomy" id="1286976"/>
    <lineage>
        <taxon>Eukaryota</taxon>
        <taxon>Fungi</taxon>
        <taxon>Dikarya</taxon>
        <taxon>Ascomycota</taxon>
        <taxon>Pezizomycotina</taxon>
        <taxon>Sordariomycetes</taxon>
        <taxon>Sordariomycetidae</taxon>
        <taxon>Togniniales</taxon>
        <taxon>Togniniaceae</taxon>
        <taxon>Phaeoacremonium</taxon>
    </lineage>
</organism>
<dbReference type="SUPFAM" id="SSF51182">
    <property type="entry name" value="RmlC-like cupins"/>
    <property type="match status" value="1"/>
</dbReference>
<dbReference type="GeneID" id="19327986"/>
<evidence type="ECO:0000259" key="1">
    <source>
        <dbReference type="Pfam" id="PF07883"/>
    </source>
</evidence>
<evidence type="ECO:0000313" key="2">
    <source>
        <dbReference type="EMBL" id="EON97268.1"/>
    </source>
</evidence>
<accession>R8BD87</accession>
<name>R8BD87_PHAM7</name>
<dbReference type="OrthoDB" id="5840532at2759"/>
<dbReference type="InterPro" id="IPR014710">
    <property type="entry name" value="RmlC-like_jellyroll"/>
</dbReference>
<dbReference type="PANTHER" id="PTHR36156:SF2">
    <property type="entry name" value="CUPIN TYPE-2 DOMAIN-CONTAINING PROTEIN"/>
    <property type="match status" value="1"/>
</dbReference>
<dbReference type="Gene3D" id="2.60.120.10">
    <property type="entry name" value="Jelly Rolls"/>
    <property type="match status" value="1"/>
</dbReference>
<proteinExistence type="predicted"/>
<dbReference type="AlphaFoldDB" id="R8BD87"/>
<dbReference type="PANTHER" id="PTHR36156">
    <property type="entry name" value="SLR2101 PROTEIN"/>
    <property type="match status" value="1"/>
</dbReference>
<keyword evidence="3" id="KW-1185">Reference proteome</keyword>
<dbReference type="InterPro" id="IPR047142">
    <property type="entry name" value="OryJ/VirC-like"/>
</dbReference>
<dbReference type="EMBL" id="KB933272">
    <property type="protein sequence ID" value="EON97268.1"/>
    <property type="molecule type" value="Genomic_DNA"/>
</dbReference>
<dbReference type="KEGG" id="tmn:UCRPA7_7245"/>